<dbReference type="PANTHER" id="PTHR43834">
    <property type="entry name" value="GTPASE DER"/>
    <property type="match status" value="1"/>
</dbReference>
<dbReference type="Gene3D" id="3.30.300.20">
    <property type="match status" value="1"/>
</dbReference>
<gene>
    <name evidence="9" type="primary">der</name>
    <name evidence="14" type="ORF">CA982_17315</name>
</gene>
<dbReference type="PIRSF" id="PIRSF006485">
    <property type="entry name" value="GTP-binding_EngA"/>
    <property type="match status" value="1"/>
</dbReference>
<dbReference type="PROSITE" id="PS51712">
    <property type="entry name" value="G_ENGA"/>
    <property type="match status" value="2"/>
</dbReference>
<dbReference type="SUPFAM" id="SSF52540">
    <property type="entry name" value="P-loop containing nucleoside triphosphate hydrolases"/>
    <property type="match status" value="2"/>
</dbReference>
<evidence type="ECO:0000313" key="15">
    <source>
        <dbReference type="Proteomes" id="UP000194632"/>
    </source>
</evidence>
<evidence type="ECO:0000256" key="6">
    <source>
        <dbReference type="ARBA" id="ARBA00023134"/>
    </source>
</evidence>
<dbReference type="GO" id="GO:0005525">
    <property type="term" value="F:GTP binding"/>
    <property type="evidence" value="ECO:0007669"/>
    <property type="project" value="UniProtKB-UniRule"/>
</dbReference>
<dbReference type="NCBIfam" id="NF002828">
    <property type="entry name" value="PRK03003.1"/>
    <property type="match status" value="1"/>
</dbReference>
<dbReference type="Pfam" id="PF14714">
    <property type="entry name" value="KH_dom-like"/>
    <property type="match status" value="1"/>
</dbReference>
<dbReference type="STRING" id="417102.CA982_17315"/>
<evidence type="ECO:0000256" key="4">
    <source>
        <dbReference type="ARBA" id="ARBA00022737"/>
    </source>
</evidence>
<feature type="binding site" evidence="9">
    <location>
        <begin position="333"/>
        <end position="336"/>
    </location>
    <ligand>
        <name>GTP</name>
        <dbReference type="ChEBI" id="CHEBI:37565"/>
        <label>2</label>
    </ligand>
</feature>
<keyword evidence="15" id="KW-1185">Reference proteome</keyword>
<evidence type="ECO:0000259" key="13">
    <source>
        <dbReference type="PROSITE" id="PS51712"/>
    </source>
</evidence>
<dbReference type="Proteomes" id="UP000194632">
    <property type="component" value="Unassembled WGS sequence"/>
</dbReference>
<evidence type="ECO:0000256" key="10">
    <source>
        <dbReference type="PROSITE-ProRule" id="PRU01049"/>
    </source>
</evidence>
<dbReference type="InterPro" id="IPR032859">
    <property type="entry name" value="KH_dom-like"/>
</dbReference>
<protein>
    <recommendedName>
        <fullName evidence="2 9">GTPase Der</fullName>
    </recommendedName>
    <alternativeName>
        <fullName evidence="7 9">GTP-binding protein EngA</fullName>
    </alternativeName>
</protein>
<keyword evidence="4 11" id="KW-0677">Repeat</keyword>
<dbReference type="HAMAP" id="MF_00195">
    <property type="entry name" value="GTPase_Der"/>
    <property type="match status" value="1"/>
</dbReference>
<evidence type="ECO:0000256" key="7">
    <source>
        <dbReference type="ARBA" id="ARBA00032345"/>
    </source>
</evidence>
<feature type="binding site" evidence="9">
    <location>
        <begin position="157"/>
        <end position="160"/>
    </location>
    <ligand>
        <name>GTP</name>
        <dbReference type="ChEBI" id="CHEBI:37565"/>
        <label>1</label>
    </ligand>
</feature>
<proteinExistence type="inferred from homology"/>
<evidence type="ECO:0000256" key="11">
    <source>
        <dbReference type="RuleBase" id="RU004481"/>
    </source>
</evidence>
<dbReference type="AlphaFoldDB" id="A0A243Q777"/>
<name>A0A243Q777_9ACTN</name>
<dbReference type="PANTHER" id="PTHR43834:SF6">
    <property type="entry name" value="GTPASE DER"/>
    <property type="match status" value="1"/>
</dbReference>
<feature type="domain" description="EngA-type G" evidence="13">
    <location>
        <begin position="215"/>
        <end position="388"/>
    </location>
</feature>
<comment type="similarity">
    <text evidence="1 9 10 11">Belongs to the TRAFAC class TrmE-Era-EngA-EngB-Septin-like GTPase superfamily. EngA (Der) GTPase family.</text>
</comment>
<dbReference type="PRINTS" id="PR00326">
    <property type="entry name" value="GTP1OBG"/>
</dbReference>
<feature type="region of interest" description="Disordered" evidence="12">
    <location>
        <begin position="1"/>
        <end position="27"/>
    </location>
</feature>
<comment type="caution">
    <text evidence="14">The sequence shown here is derived from an EMBL/GenBank/DDBJ whole genome shotgun (WGS) entry which is preliminary data.</text>
</comment>
<evidence type="ECO:0000256" key="1">
    <source>
        <dbReference type="ARBA" id="ARBA00008279"/>
    </source>
</evidence>
<sequence length="479" mass="52388">MSDNYSDDLTALPGDGTWSDESDWQLTDVGGADDASGVEHMPVVAIVGRPNVGKSTLVNRILGRREAVVEDIPGVTRDRVSYAASWSGRRFTVVDTGGWEPDAKGLQQAVAAQAELAMRTADAIVVVVDATVGATATDEAVARVLRRSKTPVILCANKVDSERLESDTASLWSLGLGEPYPVSAAHGRGAGDLLDIILDKLPETPREAPTLGGPRRVALVGKPNVGKSSLLNKLTGTERSVVDNVAGTTVDPVDELVELGGKTWNFVDTAGLRRKVRTASGHEYYASLRTRSALDAAEVAILLIDASEPITEQDLRVLSLIIESGRALVIAFNKWDLVDEDRRYQLDKEIDRELARVPWARRVNISASTGRAVQKLVPALESALDSWDKRISTGPLNSWLKDVIAANPPPLRGGRQPRVMFATQASVRPPTFVLFTTGFLEAGYRRFLERRLREEFNFDGSPVRVNVRVRDKREQRRKR</sequence>
<dbReference type="RefSeq" id="WP_086536515.1">
    <property type="nucleotide sequence ID" value="NZ_JBLKRZ010000011.1"/>
</dbReference>
<dbReference type="InterPro" id="IPR015946">
    <property type="entry name" value="KH_dom-like_a/b"/>
</dbReference>
<dbReference type="InterPro" id="IPR031166">
    <property type="entry name" value="G_ENGA"/>
</dbReference>
<comment type="subunit">
    <text evidence="9">Associates with the 50S ribosomal subunit.</text>
</comment>
<dbReference type="FunFam" id="3.40.50.300:FF:000040">
    <property type="entry name" value="GTPase Der"/>
    <property type="match status" value="1"/>
</dbReference>
<dbReference type="FunFam" id="3.40.50.300:FF:000057">
    <property type="entry name" value="GTPase Der"/>
    <property type="match status" value="1"/>
</dbReference>
<evidence type="ECO:0000256" key="3">
    <source>
        <dbReference type="ARBA" id="ARBA00022517"/>
    </source>
</evidence>
<feature type="binding site" evidence="9">
    <location>
        <begin position="48"/>
        <end position="55"/>
    </location>
    <ligand>
        <name>GTP</name>
        <dbReference type="ChEBI" id="CHEBI:37565"/>
        <label>1</label>
    </ligand>
</feature>
<accession>A0A243Q777</accession>
<dbReference type="InterPro" id="IPR005225">
    <property type="entry name" value="Small_GTP-bd"/>
</dbReference>
<dbReference type="GO" id="GO:0043022">
    <property type="term" value="F:ribosome binding"/>
    <property type="evidence" value="ECO:0007669"/>
    <property type="project" value="TreeGrafter"/>
</dbReference>
<evidence type="ECO:0000256" key="12">
    <source>
        <dbReference type="SAM" id="MobiDB-lite"/>
    </source>
</evidence>
<dbReference type="NCBIfam" id="TIGR03594">
    <property type="entry name" value="GTPase_EngA"/>
    <property type="match status" value="1"/>
</dbReference>
<evidence type="ECO:0000256" key="8">
    <source>
        <dbReference type="ARBA" id="ARBA00053470"/>
    </source>
</evidence>
<dbReference type="Gene3D" id="3.40.50.300">
    <property type="entry name" value="P-loop containing nucleotide triphosphate hydrolases"/>
    <property type="match status" value="2"/>
</dbReference>
<dbReference type="Pfam" id="PF01926">
    <property type="entry name" value="MMR_HSR1"/>
    <property type="match status" value="2"/>
</dbReference>
<dbReference type="CDD" id="cd01894">
    <property type="entry name" value="EngA1"/>
    <property type="match status" value="1"/>
</dbReference>
<dbReference type="InterPro" id="IPR027417">
    <property type="entry name" value="P-loop_NTPase"/>
</dbReference>
<dbReference type="CDD" id="cd01895">
    <property type="entry name" value="EngA2"/>
    <property type="match status" value="1"/>
</dbReference>
<evidence type="ECO:0000256" key="9">
    <source>
        <dbReference type="HAMAP-Rule" id="MF_00195"/>
    </source>
</evidence>
<dbReference type="GO" id="GO:0042254">
    <property type="term" value="P:ribosome biogenesis"/>
    <property type="evidence" value="ECO:0007669"/>
    <property type="project" value="UniProtKB-KW"/>
</dbReference>
<evidence type="ECO:0000313" key="14">
    <source>
        <dbReference type="EMBL" id="OUC77373.1"/>
    </source>
</evidence>
<keyword evidence="6 9" id="KW-0342">GTP-binding</keyword>
<feature type="binding site" evidence="9">
    <location>
        <begin position="268"/>
        <end position="272"/>
    </location>
    <ligand>
        <name>GTP</name>
        <dbReference type="ChEBI" id="CHEBI:37565"/>
        <label>2</label>
    </ligand>
</feature>
<organism evidence="14 15">
    <name type="scientific">Gordonia lacunae</name>
    <dbReference type="NCBI Taxonomy" id="417102"/>
    <lineage>
        <taxon>Bacteria</taxon>
        <taxon>Bacillati</taxon>
        <taxon>Actinomycetota</taxon>
        <taxon>Actinomycetes</taxon>
        <taxon>Mycobacteriales</taxon>
        <taxon>Gordoniaceae</taxon>
        <taxon>Gordonia</taxon>
    </lineage>
</organism>
<dbReference type="InterPro" id="IPR016484">
    <property type="entry name" value="GTPase_Der"/>
</dbReference>
<keyword evidence="3 9" id="KW-0690">Ribosome biogenesis</keyword>
<comment type="function">
    <text evidence="8 9 11">GTPase that plays an essential role in the late steps of ribosome biogenesis.</text>
</comment>
<dbReference type="OrthoDB" id="9805918at2"/>
<evidence type="ECO:0000256" key="2">
    <source>
        <dbReference type="ARBA" id="ARBA00020953"/>
    </source>
</evidence>
<feature type="domain" description="EngA-type G" evidence="13">
    <location>
        <begin position="42"/>
        <end position="205"/>
    </location>
</feature>
<feature type="binding site" evidence="9">
    <location>
        <begin position="221"/>
        <end position="228"/>
    </location>
    <ligand>
        <name>GTP</name>
        <dbReference type="ChEBI" id="CHEBI:37565"/>
        <label>2</label>
    </ligand>
</feature>
<dbReference type="FunFam" id="3.30.300.20:FF:000004">
    <property type="entry name" value="GTPase Der"/>
    <property type="match status" value="1"/>
</dbReference>
<dbReference type="InterPro" id="IPR006073">
    <property type="entry name" value="GTP-bd"/>
</dbReference>
<dbReference type="EMBL" id="NGFO01000021">
    <property type="protein sequence ID" value="OUC77373.1"/>
    <property type="molecule type" value="Genomic_DNA"/>
</dbReference>
<feature type="binding site" evidence="9">
    <location>
        <begin position="95"/>
        <end position="99"/>
    </location>
    <ligand>
        <name>GTP</name>
        <dbReference type="ChEBI" id="CHEBI:37565"/>
        <label>1</label>
    </ligand>
</feature>
<reference evidence="14 15" key="1">
    <citation type="submission" date="2017-05" db="EMBL/GenBank/DDBJ databases">
        <title>Biotechnological potential of actinobacteria isolated from South African environments.</title>
        <authorList>
            <person name="Le Roes-Hill M."/>
            <person name="Prins A."/>
            <person name="Durrell K.A."/>
        </authorList>
    </citation>
    <scope>NUCLEOTIDE SEQUENCE [LARGE SCALE GENOMIC DNA]</scope>
    <source>
        <strain evidence="14">BS2</strain>
    </source>
</reference>
<dbReference type="NCBIfam" id="TIGR00231">
    <property type="entry name" value="small_GTP"/>
    <property type="match status" value="2"/>
</dbReference>
<keyword evidence="5 9" id="KW-0547">Nucleotide-binding</keyword>
<evidence type="ECO:0000256" key="5">
    <source>
        <dbReference type="ARBA" id="ARBA00022741"/>
    </source>
</evidence>